<gene>
    <name evidence="2" type="ORF">PHMEG_0008256</name>
</gene>
<name>A0A225WJ69_9STRA</name>
<evidence type="ECO:0000256" key="1">
    <source>
        <dbReference type="SAM" id="MobiDB-lite"/>
    </source>
</evidence>
<reference evidence="3" key="1">
    <citation type="submission" date="2017-03" db="EMBL/GenBank/DDBJ databases">
        <title>Phytopthora megakarya and P. palmivora, two closely related causual agents of cacao black pod achieved similar genome size and gene model numbers by different mechanisms.</title>
        <authorList>
            <person name="Ali S."/>
            <person name="Shao J."/>
            <person name="Larry D.J."/>
            <person name="Kronmiller B."/>
            <person name="Shen D."/>
            <person name="Strem M.D."/>
            <person name="Melnick R.L."/>
            <person name="Guiltinan M.J."/>
            <person name="Tyler B.M."/>
            <person name="Meinhardt L.W."/>
            <person name="Bailey B.A."/>
        </authorList>
    </citation>
    <scope>NUCLEOTIDE SEQUENCE [LARGE SCALE GENOMIC DNA]</scope>
    <source>
        <strain evidence="3">zdho120</strain>
    </source>
</reference>
<dbReference type="EMBL" id="NBNE01000697">
    <property type="protein sequence ID" value="OWZ17756.1"/>
    <property type="molecule type" value="Genomic_DNA"/>
</dbReference>
<comment type="caution">
    <text evidence="2">The sequence shown here is derived from an EMBL/GenBank/DDBJ whole genome shotgun (WGS) entry which is preliminary data.</text>
</comment>
<dbReference type="Proteomes" id="UP000198211">
    <property type="component" value="Unassembled WGS sequence"/>
</dbReference>
<feature type="region of interest" description="Disordered" evidence="1">
    <location>
        <begin position="161"/>
        <end position="187"/>
    </location>
</feature>
<dbReference type="PANTHER" id="PTHR37067">
    <property type="entry name" value="PX DOMAIN-CONTAINING PROTEIN"/>
    <property type="match status" value="1"/>
</dbReference>
<evidence type="ECO:0000313" key="2">
    <source>
        <dbReference type="EMBL" id="OWZ17756.1"/>
    </source>
</evidence>
<keyword evidence="3" id="KW-1185">Reference proteome</keyword>
<dbReference type="OrthoDB" id="123956at2759"/>
<sequence length="200" mass="24095">MLPLEKPSRLETFQREYAAKYALQVTEVDGRGDVKEVQCRMCQGFDTVRTKRKAVETQSWKGPLFRVDSFIRHLERRHEERWAIYQTLNVEEKEEFLERDREDKEKMLTTMSEIMANQRKSTEALQAMLAGMQADYMSLRQRELEVRERELKVLEDARIERQNEHKAMREREQSARREREEERKADHERFLALLQSMQGK</sequence>
<evidence type="ECO:0000313" key="3">
    <source>
        <dbReference type="Proteomes" id="UP000198211"/>
    </source>
</evidence>
<protein>
    <submittedName>
        <fullName evidence="2">Uncharacterized protein</fullName>
    </submittedName>
</protein>
<organism evidence="2 3">
    <name type="scientific">Phytophthora megakarya</name>
    <dbReference type="NCBI Taxonomy" id="4795"/>
    <lineage>
        <taxon>Eukaryota</taxon>
        <taxon>Sar</taxon>
        <taxon>Stramenopiles</taxon>
        <taxon>Oomycota</taxon>
        <taxon>Peronosporomycetes</taxon>
        <taxon>Peronosporales</taxon>
        <taxon>Peronosporaceae</taxon>
        <taxon>Phytophthora</taxon>
    </lineage>
</organism>
<accession>A0A225WJ69</accession>
<proteinExistence type="predicted"/>
<dbReference type="AlphaFoldDB" id="A0A225WJ69"/>
<dbReference type="PANTHER" id="PTHR37067:SF3">
    <property type="entry name" value="PX DOMAIN-CONTAINING PROTEIN"/>
    <property type="match status" value="1"/>
</dbReference>